<dbReference type="Gene3D" id="1.10.10.10">
    <property type="entry name" value="Winged helix-like DNA-binding domain superfamily/Winged helix DNA-binding domain"/>
    <property type="match status" value="1"/>
</dbReference>
<dbReference type="GO" id="GO:0000976">
    <property type="term" value="F:transcription cis-regulatory region binding"/>
    <property type="evidence" value="ECO:0007669"/>
    <property type="project" value="TreeGrafter"/>
</dbReference>
<dbReference type="GO" id="GO:0005829">
    <property type="term" value="C:cytosol"/>
    <property type="evidence" value="ECO:0007669"/>
    <property type="project" value="TreeGrafter"/>
</dbReference>
<dbReference type="InterPro" id="IPR036388">
    <property type="entry name" value="WH-like_DNA-bd_sf"/>
</dbReference>
<sequence length="231" mass="26490">MEEFNILVCDDDHSIVDAIEIYLKQDGYRVIKAYNGLEALKALEENEIHLIILDIMMPQLDGLQATVKIREICNIPILMLSAKSEDTDKVLGLNFGADDYITKPFNPLELLARVKSMMRRYTSLGSIAEKNNVIRIGDVELDKDAKEVRVNGKLVKMTATEYGILQLLMENAGKVFSIDEIYERVWNESSFSPENTVSVHIRRIREKIEINPKEPRYLKVVWGIGYKIEKI</sequence>
<dbReference type="PROSITE" id="PS50110">
    <property type="entry name" value="RESPONSE_REGULATORY"/>
    <property type="match status" value="1"/>
</dbReference>
<keyword evidence="13" id="KW-1185">Reference proteome</keyword>
<evidence type="ECO:0000256" key="3">
    <source>
        <dbReference type="ARBA" id="ARBA00023012"/>
    </source>
</evidence>
<feature type="domain" description="Response regulatory" evidence="10">
    <location>
        <begin position="5"/>
        <end position="118"/>
    </location>
</feature>
<dbReference type="InterPro" id="IPR001789">
    <property type="entry name" value="Sig_transdc_resp-reg_receiver"/>
</dbReference>
<gene>
    <name evidence="12" type="ORF">KGMB03357_12050</name>
</gene>
<evidence type="ECO:0000259" key="10">
    <source>
        <dbReference type="PROSITE" id="PS50110"/>
    </source>
</evidence>
<dbReference type="SUPFAM" id="SSF46894">
    <property type="entry name" value="C-terminal effector domain of the bipartite response regulators"/>
    <property type="match status" value="1"/>
</dbReference>
<dbReference type="FunFam" id="1.10.10.10:FF:000018">
    <property type="entry name" value="DNA-binding response regulator ResD"/>
    <property type="match status" value="1"/>
</dbReference>
<evidence type="ECO:0000256" key="2">
    <source>
        <dbReference type="ARBA" id="ARBA00022553"/>
    </source>
</evidence>
<dbReference type="GO" id="GO:0032993">
    <property type="term" value="C:protein-DNA complex"/>
    <property type="evidence" value="ECO:0007669"/>
    <property type="project" value="TreeGrafter"/>
</dbReference>
<dbReference type="SMART" id="SM00448">
    <property type="entry name" value="REC"/>
    <property type="match status" value="1"/>
</dbReference>
<organism evidence="12 13">
    <name type="scientific">Anaerotignum faecicola</name>
    <dbReference type="NCBI Taxonomy" id="2358141"/>
    <lineage>
        <taxon>Bacteria</taxon>
        <taxon>Bacillati</taxon>
        <taxon>Bacillota</taxon>
        <taxon>Clostridia</taxon>
        <taxon>Lachnospirales</taxon>
        <taxon>Anaerotignaceae</taxon>
        <taxon>Anaerotignum</taxon>
    </lineage>
</organism>
<dbReference type="FunFam" id="3.40.50.2300:FF:000001">
    <property type="entry name" value="DNA-binding response regulator PhoB"/>
    <property type="match status" value="1"/>
</dbReference>
<keyword evidence="2 8" id="KW-0597">Phosphoprotein</keyword>
<dbReference type="InterPro" id="IPR039420">
    <property type="entry name" value="WalR-like"/>
</dbReference>
<evidence type="ECO:0000256" key="5">
    <source>
        <dbReference type="ARBA" id="ARBA00023125"/>
    </source>
</evidence>
<evidence type="ECO:0000256" key="8">
    <source>
        <dbReference type="PROSITE-ProRule" id="PRU00169"/>
    </source>
</evidence>
<evidence type="ECO:0000256" key="9">
    <source>
        <dbReference type="PROSITE-ProRule" id="PRU01091"/>
    </source>
</evidence>
<comment type="function">
    <text evidence="7">May play the central regulatory role in sporulation. It may be an element of the effector pathway responsible for the activation of sporulation genes in response to nutritional stress. Spo0A may act in concert with spo0H (a sigma factor) to control the expression of some genes that are critical to the sporulation process.</text>
</comment>
<dbReference type="Gene3D" id="3.40.50.2300">
    <property type="match status" value="1"/>
</dbReference>
<keyword evidence="5 9" id="KW-0238">DNA-binding</keyword>
<dbReference type="AlphaFoldDB" id="A0A401LDM7"/>
<evidence type="ECO:0000313" key="12">
    <source>
        <dbReference type="EMBL" id="GCB29544.1"/>
    </source>
</evidence>
<feature type="modified residue" description="4-aspartylphosphate" evidence="8">
    <location>
        <position position="54"/>
    </location>
</feature>
<accession>A0A401LDM7</accession>
<dbReference type="InterPro" id="IPR016032">
    <property type="entry name" value="Sig_transdc_resp-reg_C-effctor"/>
</dbReference>
<name>A0A401LDM7_9FIRM</name>
<dbReference type="SMART" id="SM00862">
    <property type="entry name" value="Trans_reg_C"/>
    <property type="match status" value="1"/>
</dbReference>
<keyword evidence="6" id="KW-0804">Transcription</keyword>
<evidence type="ECO:0000256" key="4">
    <source>
        <dbReference type="ARBA" id="ARBA00023015"/>
    </source>
</evidence>
<evidence type="ECO:0000256" key="6">
    <source>
        <dbReference type="ARBA" id="ARBA00023163"/>
    </source>
</evidence>
<evidence type="ECO:0000256" key="7">
    <source>
        <dbReference type="ARBA" id="ARBA00024867"/>
    </source>
</evidence>
<proteinExistence type="predicted"/>
<dbReference type="PANTHER" id="PTHR48111:SF2">
    <property type="entry name" value="RESPONSE REGULATOR SAER"/>
    <property type="match status" value="1"/>
</dbReference>
<dbReference type="Proteomes" id="UP000287361">
    <property type="component" value="Unassembled WGS sequence"/>
</dbReference>
<dbReference type="PROSITE" id="PS51755">
    <property type="entry name" value="OMPR_PHOB"/>
    <property type="match status" value="1"/>
</dbReference>
<dbReference type="Pfam" id="PF00486">
    <property type="entry name" value="Trans_reg_C"/>
    <property type="match status" value="1"/>
</dbReference>
<keyword evidence="4" id="KW-0805">Transcription regulation</keyword>
<dbReference type="GO" id="GO:0006355">
    <property type="term" value="P:regulation of DNA-templated transcription"/>
    <property type="evidence" value="ECO:0007669"/>
    <property type="project" value="InterPro"/>
</dbReference>
<dbReference type="EMBL" id="BHVZ01000002">
    <property type="protein sequence ID" value="GCB29544.1"/>
    <property type="molecule type" value="Genomic_DNA"/>
</dbReference>
<dbReference type="Pfam" id="PF00072">
    <property type="entry name" value="Response_reg"/>
    <property type="match status" value="1"/>
</dbReference>
<keyword evidence="3" id="KW-0902">Two-component regulatory system</keyword>
<feature type="domain" description="OmpR/PhoB-type" evidence="11">
    <location>
        <begin position="131"/>
        <end position="230"/>
    </location>
</feature>
<dbReference type="Gene3D" id="6.10.250.690">
    <property type="match status" value="1"/>
</dbReference>
<reference evidence="12 13" key="1">
    <citation type="submission" date="2018-10" db="EMBL/GenBank/DDBJ databases">
        <title>Draft Genome Sequence of Anaerotignum sp. KCTC 15736.</title>
        <authorList>
            <person name="Choi S.H."/>
            <person name="Kim J.S."/>
            <person name="Kang S.W."/>
            <person name="Lee J.S."/>
            <person name="Park S.H."/>
        </authorList>
    </citation>
    <scope>NUCLEOTIDE SEQUENCE [LARGE SCALE GENOMIC DNA]</scope>
    <source>
        <strain evidence="12 13">KCTC 15736</strain>
    </source>
</reference>
<dbReference type="InterPro" id="IPR001867">
    <property type="entry name" value="OmpR/PhoB-type_DNA-bd"/>
</dbReference>
<dbReference type="SUPFAM" id="SSF52172">
    <property type="entry name" value="CheY-like"/>
    <property type="match status" value="1"/>
</dbReference>
<dbReference type="GO" id="GO:0000156">
    <property type="term" value="F:phosphorelay response regulator activity"/>
    <property type="evidence" value="ECO:0007669"/>
    <property type="project" value="TreeGrafter"/>
</dbReference>
<dbReference type="CDD" id="cd17574">
    <property type="entry name" value="REC_OmpR"/>
    <property type="match status" value="1"/>
</dbReference>
<evidence type="ECO:0000259" key="11">
    <source>
        <dbReference type="PROSITE" id="PS51755"/>
    </source>
</evidence>
<dbReference type="OrthoDB" id="9790442at2"/>
<evidence type="ECO:0000313" key="13">
    <source>
        <dbReference type="Proteomes" id="UP000287361"/>
    </source>
</evidence>
<dbReference type="PANTHER" id="PTHR48111">
    <property type="entry name" value="REGULATOR OF RPOS"/>
    <property type="match status" value="1"/>
</dbReference>
<protein>
    <recommendedName>
        <fullName evidence="1">Stage 0 sporulation protein A homolog</fullName>
    </recommendedName>
</protein>
<dbReference type="InterPro" id="IPR011006">
    <property type="entry name" value="CheY-like_superfamily"/>
</dbReference>
<feature type="DNA-binding region" description="OmpR/PhoB-type" evidence="9">
    <location>
        <begin position="131"/>
        <end position="230"/>
    </location>
</feature>
<dbReference type="CDD" id="cd00383">
    <property type="entry name" value="trans_reg_C"/>
    <property type="match status" value="1"/>
</dbReference>
<evidence type="ECO:0000256" key="1">
    <source>
        <dbReference type="ARBA" id="ARBA00018672"/>
    </source>
</evidence>
<comment type="caution">
    <text evidence="12">The sequence shown here is derived from an EMBL/GenBank/DDBJ whole genome shotgun (WGS) entry which is preliminary data.</text>
</comment>